<proteinExistence type="predicted"/>
<dbReference type="EMBL" id="GBRH01177261">
    <property type="protein sequence ID" value="JAE20635.1"/>
    <property type="molecule type" value="Transcribed_RNA"/>
</dbReference>
<dbReference type="AlphaFoldDB" id="A0A0A9G6F4"/>
<name>A0A0A9G6F4_ARUDO</name>
<protein>
    <submittedName>
        <fullName evidence="1">Uncharacterized protein</fullName>
    </submittedName>
</protein>
<organism evidence="1">
    <name type="scientific">Arundo donax</name>
    <name type="common">Giant reed</name>
    <name type="synonym">Donax arundinaceus</name>
    <dbReference type="NCBI Taxonomy" id="35708"/>
    <lineage>
        <taxon>Eukaryota</taxon>
        <taxon>Viridiplantae</taxon>
        <taxon>Streptophyta</taxon>
        <taxon>Embryophyta</taxon>
        <taxon>Tracheophyta</taxon>
        <taxon>Spermatophyta</taxon>
        <taxon>Magnoliopsida</taxon>
        <taxon>Liliopsida</taxon>
        <taxon>Poales</taxon>
        <taxon>Poaceae</taxon>
        <taxon>PACMAD clade</taxon>
        <taxon>Arundinoideae</taxon>
        <taxon>Arundineae</taxon>
        <taxon>Arundo</taxon>
    </lineage>
</organism>
<reference evidence="1" key="2">
    <citation type="journal article" date="2015" name="Data Brief">
        <title>Shoot transcriptome of the giant reed, Arundo donax.</title>
        <authorList>
            <person name="Barrero R.A."/>
            <person name="Guerrero F.D."/>
            <person name="Moolhuijzen P."/>
            <person name="Goolsby J.A."/>
            <person name="Tidwell J."/>
            <person name="Bellgard S.E."/>
            <person name="Bellgard M.I."/>
        </authorList>
    </citation>
    <scope>NUCLEOTIDE SEQUENCE</scope>
    <source>
        <tissue evidence="1">Shoot tissue taken approximately 20 cm above the soil surface</tissue>
    </source>
</reference>
<evidence type="ECO:0000313" key="1">
    <source>
        <dbReference type="EMBL" id="JAE20635.1"/>
    </source>
</evidence>
<accession>A0A0A9G6F4</accession>
<sequence>MWIQRLIWVVSAGKPPTL</sequence>
<reference evidence="1" key="1">
    <citation type="submission" date="2014-09" db="EMBL/GenBank/DDBJ databases">
        <authorList>
            <person name="Magalhaes I.L.F."/>
            <person name="Oliveira U."/>
            <person name="Santos F.R."/>
            <person name="Vidigal T.H.D.A."/>
            <person name="Brescovit A.D."/>
            <person name="Santos A.J."/>
        </authorList>
    </citation>
    <scope>NUCLEOTIDE SEQUENCE</scope>
    <source>
        <tissue evidence="1">Shoot tissue taken approximately 20 cm above the soil surface</tissue>
    </source>
</reference>